<dbReference type="SMART" id="SM00382">
    <property type="entry name" value="AAA"/>
    <property type="match status" value="1"/>
</dbReference>
<feature type="binding site" evidence="8">
    <location>
        <position position="148"/>
    </location>
    <ligand>
        <name>ATP</name>
        <dbReference type="ChEBI" id="CHEBI:30616"/>
    </ligand>
</feature>
<dbReference type="InterPro" id="IPR020591">
    <property type="entry name" value="Chromosome_initiator_DnaA-like"/>
</dbReference>
<dbReference type="PROSITE" id="PS01008">
    <property type="entry name" value="DNAA"/>
    <property type="match status" value="1"/>
</dbReference>
<keyword evidence="15" id="KW-1185">Reference proteome</keyword>
<evidence type="ECO:0000256" key="7">
    <source>
        <dbReference type="ARBA" id="ARBA00023125"/>
    </source>
</evidence>
<dbReference type="Gene3D" id="1.10.8.60">
    <property type="match status" value="1"/>
</dbReference>
<proteinExistence type="inferred from homology"/>
<dbReference type="SMART" id="SM00760">
    <property type="entry name" value="Bac_DnaA_C"/>
    <property type="match status" value="1"/>
</dbReference>
<gene>
    <name evidence="8" type="primary">dnaA</name>
    <name evidence="14" type="ORF">CK556_00005</name>
</gene>
<dbReference type="SUPFAM" id="SSF48295">
    <property type="entry name" value="TrpR-like"/>
    <property type="match status" value="1"/>
</dbReference>
<dbReference type="NCBIfam" id="TIGR00362">
    <property type="entry name" value="DnaA"/>
    <property type="match status" value="1"/>
</dbReference>
<keyword evidence="4 8" id="KW-0547">Nucleotide-binding</keyword>
<dbReference type="GO" id="GO:0006275">
    <property type="term" value="P:regulation of DNA replication"/>
    <property type="evidence" value="ECO:0007669"/>
    <property type="project" value="UniProtKB-UniRule"/>
</dbReference>
<dbReference type="GO" id="GO:0003688">
    <property type="term" value="F:DNA replication origin binding"/>
    <property type="evidence" value="ECO:0007669"/>
    <property type="project" value="UniProtKB-UniRule"/>
</dbReference>
<name>A0A249SM30_9MOLU</name>
<comment type="function">
    <text evidence="8 10">Plays an essential role in the initiation and regulation of chromosomal replication. ATP-DnaA binds to the origin of replication (oriC) to initiate formation of the DNA replication initiation complex once per cell cycle. Binds the DnaA box (a 9 base pair repeat at the origin) and separates the double-stranded (ds)DNA. Forms a right-handed helical filament on oriC DNA; dsDNA binds to the exterior of the filament while single-stranded (ss)DNA is stabiized in the filament's interior. The ATP-DnaA-oriC complex binds and stabilizes one strand of the AT-rich DNA unwinding element (DUE), permitting loading of DNA polymerase. After initiation quickly degrades to an ADP-DnaA complex that is not apt for DNA replication. Binds acidic phospholipids.</text>
</comment>
<dbReference type="InterPro" id="IPR003593">
    <property type="entry name" value="AAA+_ATPase"/>
</dbReference>
<evidence type="ECO:0000259" key="13">
    <source>
        <dbReference type="SMART" id="SM00760"/>
    </source>
</evidence>
<dbReference type="Pfam" id="PF08299">
    <property type="entry name" value="Bac_DnaA_C"/>
    <property type="match status" value="1"/>
</dbReference>
<sequence length="443" mass="50249">METKKLWEQIISKLKNENLIDADIIEEYITTSELINVSSKEYVILVRSNLGVTILNELKDVFIYEFKTVLGEFVSVEFSTKTIFNKNKPMNIKVQAVSEKELPTNALTFSNFIVGASNKQANLAAKSVVSNPGSTFNPLFIYGESGLGKTHLLQAIKNEAWLNNKKVLYLTSEDFTKTVVNALNKGDFNEIETLKNEMNLNDFFILDDVQFLSKKDKTNEFFFNIINNFTENGKQLVFSSDKTPELLNGFDKRMITRFNSGLTTPITALDVPTAKLIIEWEIKKQGLKQKIKEEAVIYLAQNFSDDVRKIKGLVNRLSFFGIQNDESYVIELDDVIDLFKDTPSANLGLLNVKKIKEIVAKKYDVTIKAIDGKARTTDIKNARHLSMYFAKIILNHTSTQIGAEFGGRDHSTVLSAISRIEKLIYKEKEFKKIVESLKNEITG</sequence>
<evidence type="ECO:0000256" key="10">
    <source>
        <dbReference type="RuleBase" id="RU000577"/>
    </source>
</evidence>
<dbReference type="InterPro" id="IPR001957">
    <property type="entry name" value="Chromosome_initiator_DnaA"/>
</dbReference>
<dbReference type="AlphaFoldDB" id="A0A249SM30"/>
<dbReference type="PRINTS" id="PR00051">
    <property type="entry name" value="DNAA"/>
</dbReference>
<evidence type="ECO:0000313" key="14">
    <source>
        <dbReference type="EMBL" id="ASZ08754.1"/>
    </source>
</evidence>
<protein>
    <recommendedName>
        <fullName evidence="8 9">Chromosomal replication initiator protein DnaA</fullName>
    </recommendedName>
</protein>
<feature type="binding site" evidence="8">
    <location>
        <position position="149"/>
    </location>
    <ligand>
        <name>ATP</name>
        <dbReference type="ChEBI" id="CHEBI:30616"/>
    </ligand>
</feature>
<dbReference type="CDD" id="cd06571">
    <property type="entry name" value="Bac_DnaA_C"/>
    <property type="match status" value="1"/>
</dbReference>
<keyword evidence="5 8" id="KW-0067">ATP-binding</keyword>
<feature type="binding site" evidence="8">
    <location>
        <position position="150"/>
    </location>
    <ligand>
        <name>ATP</name>
        <dbReference type="ChEBI" id="CHEBI:30616"/>
    </ligand>
</feature>
<comment type="similarity">
    <text evidence="1 8 11">Belongs to the DnaA family.</text>
</comment>
<feature type="domain" description="AAA+ ATPase" evidence="12">
    <location>
        <begin position="135"/>
        <end position="260"/>
    </location>
</feature>
<dbReference type="PANTHER" id="PTHR30050">
    <property type="entry name" value="CHROMOSOMAL REPLICATION INITIATOR PROTEIN DNAA"/>
    <property type="match status" value="1"/>
</dbReference>
<evidence type="ECO:0000256" key="11">
    <source>
        <dbReference type="RuleBase" id="RU004227"/>
    </source>
</evidence>
<feature type="region of interest" description="Domain I, interacts with DnaA modulators" evidence="8">
    <location>
        <begin position="1"/>
        <end position="88"/>
    </location>
</feature>
<dbReference type="InterPro" id="IPR013317">
    <property type="entry name" value="DnaA_dom"/>
</dbReference>
<evidence type="ECO:0000313" key="15">
    <source>
        <dbReference type="Proteomes" id="UP000232229"/>
    </source>
</evidence>
<dbReference type="InterPro" id="IPR010921">
    <property type="entry name" value="Trp_repressor/repl_initiator"/>
</dbReference>
<dbReference type="GO" id="GO:0005886">
    <property type="term" value="C:plasma membrane"/>
    <property type="evidence" value="ECO:0007669"/>
    <property type="project" value="TreeGrafter"/>
</dbReference>
<dbReference type="GO" id="GO:0005737">
    <property type="term" value="C:cytoplasm"/>
    <property type="evidence" value="ECO:0007669"/>
    <property type="project" value="UniProtKB-SubCell"/>
</dbReference>
<evidence type="ECO:0000256" key="2">
    <source>
        <dbReference type="ARBA" id="ARBA00022490"/>
    </source>
</evidence>
<keyword evidence="2 8" id="KW-0963">Cytoplasm</keyword>
<evidence type="ECO:0000256" key="1">
    <source>
        <dbReference type="ARBA" id="ARBA00006583"/>
    </source>
</evidence>
<dbReference type="Gene3D" id="3.40.50.300">
    <property type="entry name" value="P-loop containing nucleotide triphosphate hydrolases"/>
    <property type="match status" value="1"/>
</dbReference>
<reference evidence="14 15" key="1">
    <citation type="submission" date="2017-08" db="EMBL/GenBank/DDBJ databases">
        <title>Complete Genome Sequence of Mesoplasma chauliocola.</title>
        <authorList>
            <person name="Knight T.F.Jr."/>
            <person name="Citino T."/>
        </authorList>
    </citation>
    <scope>NUCLEOTIDE SEQUENCE [LARGE SCALE GENOMIC DNA]</scope>
    <source>
        <strain evidence="14 15">CHPA-2</strain>
    </source>
</reference>
<evidence type="ECO:0000256" key="6">
    <source>
        <dbReference type="ARBA" id="ARBA00023121"/>
    </source>
</evidence>
<evidence type="ECO:0000259" key="12">
    <source>
        <dbReference type="SMART" id="SM00382"/>
    </source>
</evidence>
<dbReference type="Gene3D" id="1.10.1750.10">
    <property type="match status" value="1"/>
</dbReference>
<dbReference type="InterPro" id="IPR027417">
    <property type="entry name" value="P-loop_NTPase"/>
</dbReference>
<dbReference type="HAMAP" id="MF_00377">
    <property type="entry name" value="DnaA_bact"/>
    <property type="match status" value="1"/>
</dbReference>
<feature type="binding site" evidence="8">
    <location>
        <position position="146"/>
    </location>
    <ligand>
        <name>ATP</name>
        <dbReference type="ChEBI" id="CHEBI:30616"/>
    </ligand>
</feature>
<evidence type="ECO:0000256" key="3">
    <source>
        <dbReference type="ARBA" id="ARBA00022705"/>
    </source>
</evidence>
<dbReference type="GO" id="GO:0008289">
    <property type="term" value="F:lipid binding"/>
    <property type="evidence" value="ECO:0007669"/>
    <property type="project" value="UniProtKB-KW"/>
</dbReference>
<dbReference type="Pfam" id="PF00308">
    <property type="entry name" value="Bac_DnaA"/>
    <property type="match status" value="1"/>
</dbReference>
<dbReference type="STRING" id="1336232.GCA_000518825_00811"/>
<dbReference type="GO" id="GO:0005524">
    <property type="term" value="F:ATP binding"/>
    <property type="evidence" value="ECO:0007669"/>
    <property type="project" value="UniProtKB-UniRule"/>
</dbReference>
<keyword evidence="6 8" id="KW-0446">Lipid-binding</keyword>
<comment type="subcellular location">
    <subcellularLocation>
        <location evidence="8">Cytoplasm</location>
    </subcellularLocation>
</comment>
<feature type="domain" description="Chromosomal replication initiator DnaA C-terminal" evidence="13">
    <location>
        <begin position="351"/>
        <end position="420"/>
    </location>
</feature>
<dbReference type="RefSeq" id="WP_027875860.1">
    <property type="nucleotide sequence ID" value="NZ_CP023173.1"/>
</dbReference>
<dbReference type="Proteomes" id="UP000232229">
    <property type="component" value="Chromosome"/>
</dbReference>
<comment type="domain">
    <text evidence="8">Domain I is involved in oligomerization and binding regulators, domain II is flexibile and of varying length in different bacteria, domain III forms the AAA+ region, while domain IV binds dsDNA.</text>
</comment>
<dbReference type="PANTHER" id="PTHR30050:SF2">
    <property type="entry name" value="CHROMOSOMAL REPLICATION INITIATOR PROTEIN DNAA"/>
    <property type="match status" value="1"/>
</dbReference>
<dbReference type="EMBL" id="CP023173">
    <property type="protein sequence ID" value="ASZ08754.1"/>
    <property type="molecule type" value="Genomic_DNA"/>
</dbReference>
<dbReference type="InterPro" id="IPR013159">
    <property type="entry name" value="DnaA_C"/>
</dbReference>
<dbReference type="SUPFAM" id="SSF52540">
    <property type="entry name" value="P-loop containing nucleoside triphosphate hydrolases"/>
    <property type="match status" value="1"/>
</dbReference>
<evidence type="ECO:0000256" key="8">
    <source>
        <dbReference type="HAMAP-Rule" id="MF_00377"/>
    </source>
</evidence>
<organism evidence="14 15">
    <name type="scientific">Mesoplasma chauliocola</name>
    <dbReference type="NCBI Taxonomy" id="216427"/>
    <lineage>
        <taxon>Bacteria</taxon>
        <taxon>Bacillati</taxon>
        <taxon>Mycoplasmatota</taxon>
        <taxon>Mollicutes</taxon>
        <taxon>Entomoplasmatales</taxon>
        <taxon>Entomoplasmataceae</taxon>
        <taxon>Mesoplasma</taxon>
    </lineage>
</organism>
<accession>A0A249SM30</accession>
<dbReference type="GO" id="GO:0006270">
    <property type="term" value="P:DNA replication initiation"/>
    <property type="evidence" value="ECO:0007669"/>
    <property type="project" value="UniProtKB-UniRule"/>
</dbReference>
<feature type="region of interest" description="Domain IV, binds dsDNA" evidence="8">
    <location>
        <begin position="322"/>
        <end position="443"/>
    </location>
</feature>
<dbReference type="CDD" id="cd00009">
    <property type="entry name" value="AAA"/>
    <property type="match status" value="1"/>
</dbReference>
<keyword evidence="3 8" id="KW-0235">DNA replication</keyword>
<comment type="subunit">
    <text evidence="8">Oligomerizes as a right-handed, spiral filament on DNA at oriC.</text>
</comment>
<dbReference type="KEGG" id="mchc:CK556_00005"/>
<dbReference type="InterPro" id="IPR018312">
    <property type="entry name" value="Chromosome_initiator_DnaA_CS"/>
</dbReference>
<evidence type="ECO:0000256" key="9">
    <source>
        <dbReference type="NCBIfam" id="TIGR00362"/>
    </source>
</evidence>
<evidence type="ECO:0000256" key="5">
    <source>
        <dbReference type="ARBA" id="ARBA00022840"/>
    </source>
</evidence>
<evidence type="ECO:0000256" key="4">
    <source>
        <dbReference type="ARBA" id="ARBA00022741"/>
    </source>
</evidence>
<keyword evidence="7 8" id="KW-0238">DNA-binding</keyword>
<comment type="caution">
    <text evidence="8">Lacks conserved residue(s) required for the propagation of feature annotation.</text>
</comment>